<organism evidence="1">
    <name type="scientific">freshwater metagenome</name>
    <dbReference type="NCBI Taxonomy" id="449393"/>
    <lineage>
        <taxon>unclassified sequences</taxon>
        <taxon>metagenomes</taxon>
        <taxon>ecological metagenomes</taxon>
    </lineage>
</organism>
<dbReference type="AlphaFoldDB" id="A0A6J6WWN7"/>
<reference evidence="1" key="1">
    <citation type="submission" date="2020-05" db="EMBL/GenBank/DDBJ databases">
        <authorList>
            <person name="Chiriac C."/>
            <person name="Salcher M."/>
            <person name="Ghai R."/>
            <person name="Kavagutti S V."/>
        </authorList>
    </citation>
    <scope>NUCLEOTIDE SEQUENCE</scope>
</reference>
<dbReference type="EMBL" id="CAFAAJ010000002">
    <property type="protein sequence ID" value="CAB4788579.1"/>
    <property type="molecule type" value="Genomic_DNA"/>
</dbReference>
<protein>
    <submittedName>
        <fullName evidence="1">Unannotated protein</fullName>
    </submittedName>
</protein>
<name>A0A6J6WWN7_9ZZZZ</name>
<accession>A0A6J6WWN7</accession>
<proteinExistence type="predicted"/>
<evidence type="ECO:0000313" key="1">
    <source>
        <dbReference type="EMBL" id="CAB4788579.1"/>
    </source>
</evidence>
<gene>
    <name evidence="1" type="ORF">UFOPK3001_00034</name>
</gene>
<sequence length="34" mass="3677">MPATVWTPDMTSAIEVPTITGERSGSPVMWSMPL</sequence>